<dbReference type="SUPFAM" id="SSF56784">
    <property type="entry name" value="HAD-like"/>
    <property type="match status" value="1"/>
</dbReference>
<dbReference type="InterPro" id="IPR050155">
    <property type="entry name" value="HAD-like_hydrolase_sf"/>
</dbReference>
<dbReference type="EMBL" id="JBHUMX010000042">
    <property type="protein sequence ID" value="MFD2630396.1"/>
    <property type="molecule type" value="Genomic_DNA"/>
</dbReference>
<accession>A0ABW5Q4D6</accession>
<dbReference type="RefSeq" id="WP_379563613.1">
    <property type="nucleotide sequence ID" value="NZ_JBHUMX010000042.1"/>
</dbReference>
<sequence length="211" mass="24199">MKAFLFDFDGTLANTLPVAYYAFQQVFDMYDGKELTNEDVRNMFGPPEPEIIRENLQHQDKEEAIERFLLIYEQNHEELVKQNQDITDMLNMLQERKYKLAIITGKSRATLDISLKKLQMDEACFDSIITGDDVEEAKPHPEGILKTLRDLKVEKSEAMFIGDSNADMEAGKRAGLITAGVQWLPEFQSSKFSVEPDQMYQKVSEFVESLG</sequence>
<dbReference type="PRINTS" id="PR00413">
    <property type="entry name" value="HADHALOGNASE"/>
</dbReference>
<dbReference type="NCBIfam" id="TIGR01549">
    <property type="entry name" value="HAD-SF-IA-v1"/>
    <property type="match status" value="1"/>
</dbReference>
<dbReference type="Proteomes" id="UP001597451">
    <property type="component" value="Unassembled WGS sequence"/>
</dbReference>
<dbReference type="Gene3D" id="1.10.150.240">
    <property type="entry name" value="Putative phosphatase, domain 2"/>
    <property type="match status" value="1"/>
</dbReference>
<organism evidence="3 4">
    <name type="scientific">Oceanobacillus kapialis</name>
    <dbReference type="NCBI Taxonomy" id="481353"/>
    <lineage>
        <taxon>Bacteria</taxon>
        <taxon>Bacillati</taxon>
        <taxon>Bacillota</taxon>
        <taxon>Bacilli</taxon>
        <taxon>Bacillales</taxon>
        <taxon>Bacillaceae</taxon>
        <taxon>Oceanobacillus</taxon>
    </lineage>
</organism>
<dbReference type="InterPro" id="IPR006439">
    <property type="entry name" value="HAD-SF_hydro_IA"/>
</dbReference>
<dbReference type="EC" id="3.-.-.-" evidence="3"/>
<keyword evidence="4" id="KW-1185">Reference proteome</keyword>
<protein>
    <submittedName>
        <fullName evidence="3">HAD family hydrolase</fullName>
        <ecNumber evidence="3">3.-.-.-</ecNumber>
    </submittedName>
</protein>
<evidence type="ECO:0000313" key="3">
    <source>
        <dbReference type="EMBL" id="MFD2630396.1"/>
    </source>
</evidence>
<dbReference type="Pfam" id="PF13419">
    <property type="entry name" value="HAD_2"/>
    <property type="match status" value="1"/>
</dbReference>
<keyword evidence="2" id="KW-0460">Magnesium</keyword>
<dbReference type="PANTHER" id="PTHR43434">
    <property type="entry name" value="PHOSPHOGLYCOLATE PHOSPHATASE"/>
    <property type="match status" value="1"/>
</dbReference>
<dbReference type="InterPro" id="IPR023198">
    <property type="entry name" value="PGP-like_dom2"/>
</dbReference>
<dbReference type="NCBIfam" id="TIGR01509">
    <property type="entry name" value="HAD-SF-IA-v3"/>
    <property type="match status" value="1"/>
</dbReference>
<gene>
    <name evidence="3" type="ORF">ACFSUN_16535</name>
</gene>
<dbReference type="InterPro" id="IPR041492">
    <property type="entry name" value="HAD_2"/>
</dbReference>
<dbReference type="Gene3D" id="3.40.50.1000">
    <property type="entry name" value="HAD superfamily/HAD-like"/>
    <property type="match status" value="1"/>
</dbReference>
<dbReference type="SFLD" id="SFLDG01129">
    <property type="entry name" value="C1.5:_HAD__Beta-PGM__Phosphata"/>
    <property type="match status" value="1"/>
</dbReference>
<evidence type="ECO:0000256" key="2">
    <source>
        <dbReference type="ARBA" id="ARBA00022842"/>
    </source>
</evidence>
<keyword evidence="1 3" id="KW-0378">Hydrolase</keyword>
<dbReference type="SFLD" id="SFLDG01135">
    <property type="entry name" value="C1.5.6:_HAD__Beta-PGM__Phospha"/>
    <property type="match status" value="1"/>
</dbReference>
<reference evidence="4" key="1">
    <citation type="journal article" date="2019" name="Int. J. Syst. Evol. Microbiol.">
        <title>The Global Catalogue of Microorganisms (GCM) 10K type strain sequencing project: providing services to taxonomists for standard genome sequencing and annotation.</title>
        <authorList>
            <consortium name="The Broad Institute Genomics Platform"/>
            <consortium name="The Broad Institute Genome Sequencing Center for Infectious Disease"/>
            <person name="Wu L."/>
            <person name="Ma J."/>
        </authorList>
    </citation>
    <scope>NUCLEOTIDE SEQUENCE [LARGE SCALE GENOMIC DNA]</scope>
    <source>
        <strain evidence="4">TISTR 1858</strain>
    </source>
</reference>
<name>A0ABW5Q4D6_9BACI</name>
<comment type="caution">
    <text evidence="3">The sequence shown here is derived from an EMBL/GenBank/DDBJ whole genome shotgun (WGS) entry which is preliminary data.</text>
</comment>
<dbReference type="SFLD" id="SFLDS00003">
    <property type="entry name" value="Haloacid_Dehalogenase"/>
    <property type="match status" value="1"/>
</dbReference>
<dbReference type="InterPro" id="IPR036412">
    <property type="entry name" value="HAD-like_sf"/>
</dbReference>
<proteinExistence type="predicted"/>
<dbReference type="PANTHER" id="PTHR43434:SF26">
    <property type="entry name" value="PYROPHOSPHATASE PPAX"/>
    <property type="match status" value="1"/>
</dbReference>
<dbReference type="InterPro" id="IPR023214">
    <property type="entry name" value="HAD_sf"/>
</dbReference>
<evidence type="ECO:0000313" key="4">
    <source>
        <dbReference type="Proteomes" id="UP001597451"/>
    </source>
</evidence>
<dbReference type="GO" id="GO:0016787">
    <property type="term" value="F:hydrolase activity"/>
    <property type="evidence" value="ECO:0007669"/>
    <property type="project" value="UniProtKB-KW"/>
</dbReference>
<evidence type="ECO:0000256" key="1">
    <source>
        <dbReference type="ARBA" id="ARBA00022801"/>
    </source>
</evidence>